<dbReference type="EMBL" id="JAGPYM010000018">
    <property type="protein sequence ID" value="KAH6885297.1"/>
    <property type="molecule type" value="Genomic_DNA"/>
</dbReference>
<reference evidence="1 2" key="1">
    <citation type="journal article" date="2021" name="Nat. Commun.">
        <title>Genetic determinants of endophytism in the Arabidopsis root mycobiome.</title>
        <authorList>
            <person name="Mesny F."/>
            <person name="Miyauchi S."/>
            <person name="Thiergart T."/>
            <person name="Pickel B."/>
            <person name="Atanasova L."/>
            <person name="Karlsson M."/>
            <person name="Huettel B."/>
            <person name="Barry K.W."/>
            <person name="Haridas S."/>
            <person name="Chen C."/>
            <person name="Bauer D."/>
            <person name="Andreopoulos W."/>
            <person name="Pangilinan J."/>
            <person name="LaButti K."/>
            <person name="Riley R."/>
            <person name="Lipzen A."/>
            <person name="Clum A."/>
            <person name="Drula E."/>
            <person name="Henrissat B."/>
            <person name="Kohler A."/>
            <person name="Grigoriev I.V."/>
            <person name="Martin F.M."/>
            <person name="Hacquard S."/>
        </authorList>
    </citation>
    <scope>NUCLEOTIDE SEQUENCE [LARGE SCALE GENOMIC DNA]</scope>
    <source>
        <strain evidence="1 2">MPI-CAGE-CH-0241</strain>
    </source>
</reference>
<sequence length="178" mass="20321">MASPPPRPTGILDMPACIISFICSAFCCHCRGYQRPDITTPCLSDPWNREDEAALRALCLTSRRLRLEAQRVLFHTCVFRSRNNSITGLWKFVRTLDECEHLRPCMKVVDLPAWIPPTTRPPGHYGVVCIYDAIGASKLARRLGSTKHAGEMLEEEFVQFLLWYTPCLKTLYLPIPFH</sequence>
<dbReference type="Proteomes" id="UP000777438">
    <property type="component" value="Unassembled WGS sequence"/>
</dbReference>
<accession>A0A9P8W2B0</accession>
<evidence type="ECO:0000313" key="1">
    <source>
        <dbReference type="EMBL" id="KAH6885297.1"/>
    </source>
</evidence>
<keyword evidence="2" id="KW-1185">Reference proteome</keyword>
<evidence type="ECO:0000313" key="2">
    <source>
        <dbReference type="Proteomes" id="UP000777438"/>
    </source>
</evidence>
<name>A0A9P8W2B0_9HYPO</name>
<proteinExistence type="predicted"/>
<dbReference type="AlphaFoldDB" id="A0A9P8W2B0"/>
<gene>
    <name evidence="1" type="ORF">B0T10DRAFT_92465</name>
</gene>
<protein>
    <submittedName>
        <fullName evidence="1">Uncharacterized protein</fullName>
    </submittedName>
</protein>
<organism evidence="1 2">
    <name type="scientific">Thelonectria olida</name>
    <dbReference type="NCBI Taxonomy" id="1576542"/>
    <lineage>
        <taxon>Eukaryota</taxon>
        <taxon>Fungi</taxon>
        <taxon>Dikarya</taxon>
        <taxon>Ascomycota</taxon>
        <taxon>Pezizomycotina</taxon>
        <taxon>Sordariomycetes</taxon>
        <taxon>Hypocreomycetidae</taxon>
        <taxon>Hypocreales</taxon>
        <taxon>Nectriaceae</taxon>
        <taxon>Thelonectria</taxon>
    </lineage>
</organism>
<comment type="caution">
    <text evidence="1">The sequence shown here is derived from an EMBL/GenBank/DDBJ whole genome shotgun (WGS) entry which is preliminary data.</text>
</comment>